<dbReference type="GeneID" id="115891485"/>
<evidence type="ECO:0000313" key="3">
    <source>
        <dbReference type="Proteomes" id="UP000504635"/>
    </source>
</evidence>
<accession>A0A6J2YX77</accession>
<keyword evidence="2" id="KW-0732">Signal</keyword>
<name>A0A6J2YX77_SITOR</name>
<dbReference type="KEGG" id="soy:115891485"/>
<evidence type="ECO:0000313" key="4">
    <source>
        <dbReference type="RefSeq" id="XP_030767801.1"/>
    </source>
</evidence>
<reference evidence="4" key="1">
    <citation type="submission" date="2025-08" db="UniProtKB">
        <authorList>
            <consortium name="RefSeq"/>
        </authorList>
    </citation>
    <scope>IDENTIFICATION</scope>
    <source>
        <tissue evidence="4">Gonads</tissue>
    </source>
</reference>
<keyword evidence="1" id="KW-0472">Membrane</keyword>
<dbReference type="Proteomes" id="UP000504635">
    <property type="component" value="Unplaced"/>
</dbReference>
<feature type="transmembrane region" description="Helical" evidence="1">
    <location>
        <begin position="223"/>
        <end position="245"/>
    </location>
</feature>
<keyword evidence="1" id="KW-1133">Transmembrane helix</keyword>
<evidence type="ECO:0000256" key="2">
    <source>
        <dbReference type="SAM" id="SignalP"/>
    </source>
</evidence>
<feature type="chain" id="PRO_5026873226" evidence="2">
    <location>
        <begin position="22"/>
        <end position="270"/>
    </location>
</feature>
<dbReference type="InParanoid" id="A0A6J2YX77"/>
<dbReference type="OrthoDB" id="10071013at2759"/>
<sequence length="270" mass="30036">MIAVQNYSVLLVCFFIAIISSDQNTTAFTGNSTGNKDLYIEAENVRKVNKSMQMQTSKQVVSSTLGTHMGREHVMISPNPNIITTTNSTVQANSEPVKPVHEGARPIADLDIAPKQDDDKPSVPKKSVKFVDVEPPTNVSTNLSNKKIDTNSSGLDSNLKKVFNITETVPKTNASIVIHKSKKPLVTESDSDYIDLSSPEENVISADQIDPLLSKKQSKRSDYIVPIVVVILSVPLVAIALSFVYKRVAYWWQHRNYKRMDFLIEGMYHN</sequence>
<evidence type="ECO:0000256" key="1">
    <source>
        <dbReference type="SAM" id="Phobius"/>
    </source>
</evidence>
<proteinExistence type="predicted"/>
<dbReference type="RefSeq" id="XP_030767801.1">
    <property type="nucleotide sequence ID" value="XM_030911941.1"/>
</dbReference>
<feature type="signal peptide" evidence="2">
    <location>
        <begin position="1"/>
        <end position="21"/>
    </location>
</feature>
<gene>
    <name evidence="4" type="primary">LOC115891485</name>
</gene>
<protein>
    <submittedName>
        <fullName evidence="4">Uncharacterized protein LOC115891485</fullName>
    </submittedName>
</protein>
<keyword evidence="3" id="KW-1185">Reference proteome</keyword>
<organism evidence="3 4">
    <name type="scientific">Sitophilus oryzae</name>
    <name type="common">Rice weevil</name>
    <name type="synonym">Curculio oryzae</name>
    <dbReference type="NCBI Taxonomy" id="7048"/>
    <lineage>
        <taxon>Eukaryota</taxon>
        <taxon>Metazoa</taxon>
        <taxon>Ecdysozoa</taxon>
        <taxon>Arthropoda</taxon>
        <taxon>Hexapoda</taxon>
        <taxon>Insecta</taxon>
        <taxon>Pterygota</taxon>
        <taxon>Neoptera</taxon>
        <taxon>Endopterygota</taxon>
        <taxon>Coleoptera</taxon>
        <taxon>Polyphaga</taxon>
        <taxon>Cucujiformia</taxon>
        <taxon>Curculionidae</taxon>
        <taxon>Dryophthorinae</taxon>
        <taxon>Sitophilus</taxon>
    </lineage>
</organism>
<dbReference type="AlphaFoldDB" id="A0A6J2YX77"/>
<keyword evidence="1" id="KW-0812">Transmembrane</keyword>